<dbReference type="GO" id="GO:0071949">
    <property type="term" value="F:FAD binding"/>
    <property type="evidence" value="ECO:0007669"/>
    <property type="project" value="InterPro"/>
</dbReference>
<evidence type="ECO:0000256" key="1">
    <source>
        <dbReference type="ARBA" id="ARBA00001974"/>
    </source>
</evidence>
<dbReference type="InParanoid" id="S8EAQ5"/>
<sequence>MPERWVMGELQLKVLDEEVRIACSADPTLAPDTTEGISVLIRAVESGRFFFFISGGIDSDKVLASKDALTAALRNGTDRLDLAIGDAMYTTDYRPGSVRMVNNLKFGEGHVFVAGDAAHVHSPRGGQGLNSGVQDASNIGRKLALVLKCLAPRALLETYTEERLPMIASMLQEMVKLTET</sequence>
<dbReference type="HOGENOM" id="CLU_1496237_0_0_1"/>
<protein>
    <recommendedName>
        <fullName evidence="5">FAD-binding domain-containing protein</fullName>
    </recommendedName>
</protein>
<feature type="domain" description="FAD-binding" evidence="5">
    <location>
        <begin position="105"/>
        <end position="172"/>
    </location>
</feature>
<evidence type="ECO:0000256" key="2">
    <source>
        <dbReference type="ARBA" id="ARBA00022630"/>
    </source>
</evidence>
<comment type="cofactor">
    <cofactor evidence="1">
        <name>FAD</name>
        <dbReference type="ChEBI" id="CHEBI:57692"/>
    </cofactor>
</comment>
<dbReference type="InterPro" id="IPR050641">
    <property type="entry name" value="RIFMO-like"/>
</dbReference>
<evidence type="ECO:0000256" key="4">
    <source>
        <dbReference type="ARBA" id="ARBA00023002"/>
    </source>
</evidence>
<dbReference type="InterPro" id="IPR036188">
    <property type="entry name" value="FAD/NAD-bd_sf"/>
</dbReference>
<dbReference type="Gene3D" id="3.50.50.60">
    <property type="entry name" value="FAD/NAD(P)-binding domain"/>
    <property type="match status" value="1"/>
</dbReference>
<evidence type="ECO:0000313" key="7">
    <source>
        <dbReference type="Proteomes" id="UP000015241"/>
    </source>
</evidence>
<dbReference type="eggNOG" id="KOG3855">
    <property type="taxonomic scope" value="Eukaryota"/>
</dbReference>
<proteinExistence type="predicted"/>
<dbReference type="Proteomes" id="UP000015241">
    <property type="component" value="Unassembled WGS sequence"/>
</dbReference>
<keyword evidence="2" id="KW-0285">Flavoprotein</keyword>
<evidence type="ECO:0000256" key="3">
    <source>
        <dbReference type="ARBA" id="ARBA00022827"/>
    </source>
</evidence>
<keyword evidence="7" id="KW-1185">Reference proteome</keyword>
<dbReference type="SUPFAM" id="SSF51905">
    <property type="entry name" value="FAD/NAD(P)-binding domain"/>
    <property type="match status" value="1"/>
</dbReference>
<dbReference type="AlphaFoldDB" id="S8EAQ5"/>
<dbReference type="EMBL" id="KE504149">
    <property type="protein sequence ID" value="EPT00344.1"/>
    <property type="molecule type" value="Genomic_DNA"/>
</dbReference>
<keyword evidence="4" id="KW-0560">Oxidoreductase</keyword>
<dbReference type="STRING" id="743788.S8EAQ5"/>
<reference evidence="6 7" key="1">
    <citation type="journal article" date="2012" name="Science">
        <title>The Paleozoic origin of enzymatic lignin decomposition reconstructed from 31 fungal genomes.</title>
        <authorList>
            <person name="Floudas D."/>
            <person name="Binder M."/>
            <person name="Riley R."/>
            <person name="Barry K."/>
            <person name="Blanchette R.A."/>
            <person name="Henrissat B."/>
            <person name="Martinez A.T."/>
            <person name="Otillar R."/>
            <person name="Spatafora J.W."/>
            <person name="Yadav J.S."/>
            <person name="Aerts A."/>
            <person name="Benoit I."/>
            <person name="Boyd A."/>
            <person name="Carlson A."/>
            <person name="Copeland A."/>
            <person name="Coutinho P.M."/>
            <person name="de Vries R.P."/>
            <person name="Ferreira P."/>
            <person name="Findley K."/>
            <person name="Foster B."/>
            <person name="Gaskell J."/>
            <person name="Glotzer D."/>
            <person name="Gorecki P."/>
            <person name="Heitman J."/>
            <person name="Hesse C."/>
            <person name="Hori C."/>
            <person name="Igarashi K."/>
            <person name="Jurgens J.A."/>
            <person name="Kallen N."/>
            <person name="Kersten P."/>
            <person name="Kohler A."/>
            <person name="Kuees U."/>
            <person name="Kumar T.K.A."/>
            <person name="Kuo A."/>
            <person name="LaButti K."/>
            <person name="Larrondo L.F."/>
            <person name="Lindquist E."/>
            <person name="Ling A."/>
            <person name="Lombard V."/>
            <person name="Lucas S."/>
            <person name="Lundell T."/>
            <person name="Martin R."/>
            <person name="McLaughlin D.J."/>
            <person name="Morgenstern I."/>
            <person name="Morin E."/>
            <person name="Murat C."/>
            <person name="Nagy L.G."/>
            <person name="Nolan M."/>
            <person name="Ohm R.A."/>
            <person name="Patyshakuliyeva A."/>
            <person name="Rokas A."/>
            <person name="Ruiz-Duenas F.J."/>
            <person name="Sabat G."/>
            <person name="Salamov A."/>
            <person name="Samejima M."/>
            <person name="Schmutz J."/>
            <person name="Slot J.C."/>
            <person name="St John F."/>
            <person name="Stenlid J."/>
            <person name="Sun H."/>
            <person name="Sun S."/>
            <person name="Syed K."/>
            <person name="Tsang A."/>
            <person name="Wiebenga A."/>
            <person name="Young D."/>
            <person name="Pisabarro A."/>
            <person name="Eastwood D.C."/>
            <person name="Martin F."/>
            <person name="Cullen D."/>
            <person name="Grigoriev I.V."/>
            <person name="Hibbett D.S."/>
        </authorList>
    </citation>
    <scope>NUCLEOTIDE SEQUENCE</scope>
    <source>
        <strain evidence="7">FP-58527</strain>
    </source>
</reference>
<dbReference type="PANTHER" id="PTHR43004:SF19">
    <property type="entry name" value="BINDING MONOOXYGENASE, PUTATIVE (JCVI)-RELATED"/>
    <property type="match status" value="1"/>
</dbReference>
<keyword evidence="3" id="KW-0274">FAD</keyword>
<dbReference type="PRINTS" id="PR00420">
    <property type="entry name" value="RNGMNOXGNASE"/>
</dbReference>
<dbReference type="OrthoDB" id="2690153at2759"/>
<name>S8EAQ5_FOMSC</name>
<evidence type="ECO:0000259" key="5">
    <source>
        <dbReference type="Pfam" id="PF01494"/>
    </source>
</evidence>
<organism evidence="6 7">
    <name type="scientific">Fomitopsis schrenkii</name>
    <name type="common">Brown rot fungus</name>
    <dbReference type="NCBI Taxonomy" id="2126942"/>
    <lineage>
        <taxon>Eukaryota</taxon>
        <taxon>Fungi</taxon>
        <taxon>Dikarya</taxon>
        <taxon>Basidiomycota</taxon>
        <taxon>Agaricomycotina</taxon>
        <taxon>Agaricomycetes</taxon>
        <taxon>Polyporales</taxon>
        <taxon>Fomitopsis</taxon>
    </lineage>
</organism>
<gene>
    <name evidence="6" type="ORF">FOMPIDRAFT_1049669</name>
</gene>
<dbReference type="InterPro" id="IPR002938">
    <property type="entry name" value="FAD-bd"/>
</dbReference>
<dbReference type="PANTHER" id="PTHR43004">
    <property type="entry name" value="TRK SYSTEM POTASSIUM UPTAKE PROTEIN"/>
    <property type="match status" value="1"/>
</dbReference>
<dbReference type="Pfam" id="PF01494">
    <property type="entry name" value="FAD_binding_3"/>
    <property type="match status" value="1"/>
</dbReference>
<dbReference type="GO" id="GO:0016709">
    <property type="term" value="F:oxidoreductase activity, acting on paired donors, with incorporation or reduction of molecular oxygen, NAD(P)H as one donor, and incorporation of one atom of oxygen"/>
    <property type="evidence" value="ECO:0007669"/>
    <property type="project" value="UniProtKB-ARBA"/>
</dbReference>
<evidence type="ECO:0000313" key="6">
    <source>
        <dbReference type="EMBL" id="EPT00344.1"/>
    </source>
</evidence>
<accession>S8EAQ5</accession>